<name>A0A167DS41_9GAMM</name>
<dbReference type="GO" id="GO:0036297">
    <property type="term" value="P:interstrand cross-link repair"/>
    <property type="evidence" value="ECO:0007669"/>
    <property type="project" value="InterPro"/>
</dbReference>
<keyword evidence="5" id="KW-0540">Nuclease</keyword>
<sequence>MKTLPEKYYLTHFFELLDYLTQTSWDLLSDKQREKINEFKRLSQDAQCLLVRVINRKRDFVCDTDLVYEEITDYDQAYQTLKTCGWISHATSNSELEGLISELNKTQLIALVKTHIFDEPPVKSAKKAQWLDYTLSQLESINPASAILQEYFFSPFKADFSYFLFLFFGKLGGALSQFSMRDLGVMQTQSQREQGNAHFEHRDEALSAYQYCNLYSELKLLPSTSLIENARKLVSGEYTHPEGQLAKVKYDHLCYKLANLVASEDTDLSDALLTLSAHPKAQEKYIRQLYAKGQHDKCKELIEQLLDAPGDEQLLFFAEDFYRLKFTQSRTSLLTDMLRGSGAPIALDEAYVGYVEQGLVEYYGRSEVQAYHCENRLWRTLFCLSFWHELFEDSRNAFSNEFERTPKCIKDNSFYQVFEVEIEQRLSTFSSNSQLLNWLVKQASETFGSHNRLMHWHPDGLAQLFEFAKHAPLDAVCKHLRAMSKDFNGLKDGYPDLMLCQNSVKFVEVKAPGDSLRRNQLITIKKLIESGFDVSVQTVQWQVQPDQPYVIVDIETTGGKKEHDKITEIAMVKVLNGEIIGQWHSLINPQRRIPRYITELTGIDNDMVSDAPIFSEVIDDIDAFSQQAIFVAHNVNFDFGFIKAEFARQERYFKRAKLCTVQLGRKWLPGHASYSLGKICQDLGIALNGHHRALNDAMATVELFNLINQKRLSDNPQEIKGG</sequence>
<feature type="domain" description="Exonuclease" evidence="14">
    <location>
        <begin position="548"/>
        <end position="713"/>
    </location>
</feature>
<comment type="subunit">
    <text evidence="12">DNA polymerase III contains a core (composed of alpha, epsilon and theta chains) that associates with a tau subunit. This core dimerizes to form the POLIII' complex. PolIII' associates with the gamma complex (composed of gamma, delta, delta', psi and chi chains) and with the beta chain to form the complete DNA polymerase III complex.</text>
</comment>
<dbReference type="NCBIfam" id="TIGR00573">
    <property type="entry name" value="dnaq"/>
    <property type="match status" value="1"/>
</dbReference>
<reference evidence="16 17" key="1">
    <citation type="submission" date="2013-07" db="EMBL/GenBank/DDBJ databases">
        <title>Comparative Genomic and Metabolomic Analysis of Twelve Strains of Pseudoalteromonas luteoviolacea.</title>
        <authorList>
            <person name="Vynne N.G."/>
            <person name="Mansson M."/>
            <person name="Gram L."/>
        </authorList>
    </citation>
    <scope>NUCLEOTIDE SEQUENCE [LARGE SCALE GENOMIC DNA]</scope>
    <source>
        <strain evidence="16 17">H33</strain>
    </source>
</reference>
<comment type="similarity">
    <text evidence="4">Belongs to the FAN1 family.</text>
</comment>
<dbReference type="Pfam" id="PF21315">
    <property type="entry name" value="FAN1_HTH"/>
    <property type="match status" value="1"/>
</dbReference>
<comment type="cofactor">
    <cofactor evidence="2">
        <name>Mn(2+)</name>
        <dbReference type="ChEBI" id="CHEBI:29035"/>
    </cofactor>
</comment>
<evidence type="ECO:0000259" key="15">
    <source>
        <dbReference type="SMART" id="SM00990"/>
    </source>
</evidence>
<evidence type="ECO:0000256" key="5">
    <source>
        <dbReference type="ARBA" id="ARBA00022722"/>
    </source>
</evidence>
<evidence type="ECO:0000256" key="7">
    <source>
        <dbReference type="ARBA" id="ARBA00022801"/>
    </source>
</evidence>
<dbReference type="Pfam" id="PF00929">
    <property type="entry name" value="RNase_T"/>
    <property type="match status" value="1"/>
</dbReference>
<dbReference type="InterPro" id="IPR049125">
    <property type="entry name" value="FAN1-like_WH"/>
</dbReference>
<dbReference type="Pfam" id="PF08774">
    <property type="entry name" value="VRR_NUC"/>
    <property type="match status" value="1"/>
</dbReference>
<dbReference type="Gene3D" id="3.30.420.10">
    <property type="entry name" value="Ribonuclease H-like superfamily/Ribonuclease H"/>
    <property type="match status" value="1"/>
</dbReference>
<dbReference type="CDD" id="cd06127">
    <property type="entry name" value="DEDDh"/>
    <property type="match status" value="1"/>
</dbReference>
<evidence type="ECO:0000256" key="1">
    <source>
        <dbReference type="ARBA" id="ARBA00000983"/>
    </source>
</evidence>
<keyword evidence="7" id="KW-0378">Hydrolase</keyword>
<proteinExistence type="inferred from homology"/>
<dbReference type="AlphaFoldDB" id="A0A167DS41"/>
<comment type="cofactor">
    <cofactor evidence="3">
        <name>Mg(2+)</name>
        <dbReference type="ChEBI" id="CHEBI:18420"/>
    </cofactor>
</comment>
<evidence type="ECO:0000256" key="2">
    <source>
        <dbReference type="ARBA" id="ARBA00001936"/>
    </source>
</evidence>
<evidence type="ECO:0000256" key="13">
    <source>
        <dbReference type="ARBA" id="ARBA00049244"/>
    </source>
</evidence>
<dbReference type="PANTHER" id="PTHR15749">
    <property type="entry name" value="FANCONI-ASSOCIATED NUCLEASE 1"/>
    <property type="match status" value="1"/>
</dbReference>
<dbReference type="InterPro" id="IPR013520">
    <property type="entry name" value="Ribonucl_H"/>
</dbReference>
<evidence type="ECO:0000256" key="10">
    <source>
        <dbReference type="ARBA" id="ARBA00023211"/>
    </source>
</evidence>
<dbReference type="SMART" id="SM00479">
    <property type="entry name" value="EXOIII"/>
    <property type="match status" value="1"/>
</dbReference>
<dbReference type="GO" id="GO:0003887">
    <property type="term" value="F:DNA-directed DNA polymerase activity"/>
    <property type="evidence" value="ECO:0007669"/>
    <property type="project" value="UniProtKB-EC"/>
</dbReference>
<dbReference type="FunFam" id="3.30.420.10:FF:000045">
    <property type="entry name" value="3'-5' exonuclease DinG"/>
    <property type="match status" value="1"/>
</dbReference>
<keyword evidence="6" id="KW-0479">Metal-binding</keyword>
<dbReference type="Proteomes" id="UP000076503">
    <property type="component" value="Unassembled WGS sequence"/>
</dbReference>
<keyword evidence="8" id="KW-0269">Exonuclease</keyword>
<protein>
    <submittedName>
        <fullName evidence="16">Uncharacterized protein</fullName>
    </submittedName>
</protein>
<dbReference type="InterPro" id="IPR014883">
    <property type="entry name" value="VRR_NUC"/>
</dbReference>
<dbReference type="InterPro" id="IPR036397">
    <property type="entry name" value="RNaseH_sf"/>
</dbReference>
<gene>
    <name evidence="16" type="ORF">N476_19725</name>
</gene>
<evidence type="ECO:0000256" key="11">
    <source>
        <dbReference type="ARBA" id="ARBA00025483"/>
    </source>
</evidence>
<keyword evidence="9" id="KW-0460">Magnesium</keyword>
<dbReference type="InterPro" id="IPR011856">
    <property type="entry name" value="tRNA_endonuc-like_dom_sf"/>
</dbReference>
<comment type="caution">
    <text evidence="16">The sequence shown here is derived from an EMBL/GenBank/DDBJ whole genome shotgun (WGS) entry which is preliminary data.</text>
</comment>
<evidence type="ECO:0000313" key="16">
    <source>
        <dbReference type="EMBL" id="KZN49280.1"/>
    </source>
</evidence>
<evidence type="ECO:0000256" key="4">
    <source>
        <dbReference type="ARBA" id="ARBA00005533"/>
    </source>
</evidence>
<keyword evidence="10" id="KW-0464">Manganese</keyword>
<comment type="catalytic activity">
    <reaction evidence="13">
        <text>DNA(n) + a 2'-deoxyribonucleoside 5'-triphosphate = DNA(n+1) + diphosphate</text>
        <dbReference type="Rhea" id="RHEA:22508"/>
        <dbReference type="Rhea" id="RHEA-COMP:17339"/>
        <dbReference type="Rhea" id="RHEA-COMP:17340"/>
        <dbReference type="ChEBI" id="CHEBI:33019"/>
        <dbReference type="ChEBI" id="CHEBI:61560"/>
        <dbReference type="ChEBI" id="CHEBI:173112"/>
        <dbReference type="EC" id="2.7.7.7"/>
    </reaction>
</comment>
<dbReference type="GO" id="GO:0004528">
    <property type="term" value="F:phosphodiesterase I activity"/>
    <property type="evidence" value="ECO:0007669"/>
    <property type="project" value="UniProtKB-EC"/>
</dbReference>
<evidence type="ECO:0000313" key="17">
    <source>
        <dbReference type="Proteomes" id="UP000076503"/>
    </source>
</evidence>
<dbReference type="SMART" id="SM00990">
    <property type="entry name" value="VRR_NUC"/>
    <property type="match status" value="1"/>
</dbReference>
<comment type="catalytic activity">
    <reaction evidence="1">
        <text>Hydrolytically removes 5'-nucleotides successively from the 3'-hydroxy termini of 3'-hydroxy-terminated oligonucleotides.</text>
        <dbReference type="EC" id="3.1.4.1"/>
    </reaction>
</comment>
<dbReference type="Gene3D" id="3.40.1350.10">
    <property type="match status" value="1"/>
</dbReference>
<organism evidence="16 17">
    <name type="scientific">Pseudoalteromonas luteoviolacea H33</name>
    <dbReference type="NCBI Taxonomy" id="1365251"/>
    <lineage>
        <taxon>Bacteria</taxon>
        <taxon>Pseudomonadati</taxon>
        <taxon>Pseudomonadota</taxon>
        <taxon>Gammaproteobacteria</taxon>
        <taxon>Alteromonadales</taxon>
        <taxon>Pseudoalteromonadaceae</taxon>
        <taxon>Pseudoalteromonas</taxon>
    </lineage>
</organism>
<evidence type="ECO:0000256" key="8">
    <source>
        <dbReference type="ARBA" id="ARBA00022839"/>
    </source>
</evidence>
<dbReference type="EMBL" id="AUXZ01000082">
    <property type="protein sequence ID" value="KZN49280.1"/>
    <property type="molecule type" value="Genomic_DNA"/>
</dbReference>
<dbReference type="PATRIC" id="fig|1365251.3.peg.3259"/>
<evidence type="ECO:0000256" key="9">
    <source>
        <dbReference type="ARBA" id="ARBA00022842"/>
    </source>
</evidence>
<feature type="domain" description="VRR-NUC" evidence="15">
    <location>
        <begin position="430"/>
        <end position="541"/>
    </location>
</feature>
<evidence type="ECO:0000259" key="14">
    <source>
        <dbReference type="SMART" id="SM00479"/>
    </source>
</evidence>
<dbReference type="GO" id="GO:0046872">
    <property type="term" value="F:metal ion binding"/>
    <property type="evidence" value="ECO:0007669"/>
    <property type="project" value="UniProtKB-KW"/>
</dbReference>
<dbReference type="InterPro" id="IPR012337">
    <property type="entry name" value="RNaseH-like_sf"/>
</dbReference>
<dbReference type="SUPFAM" id="SSF53098">
    <property type="entry name" value="Ribonuclease H-like"/>
    <property type="match status" value="1"/>
</dbReference>
<evidence type="ECO:0000256" key="12">
    <source>
        <dbReference type="ARBA" id="ARBA00026073"/>
    </source>
</evidence>
<dbReference type="GO" id="GO:0006260">
    <property type="term" value="P:DNA replication"/>
    <property type="evidence" value="ECO:0007669"/>
    <property type="project" value="InterPro"/>
</dbReference>
<dbReference type="PANTHER" id="PTHR15749:SF4">
    <property type="entry name" value="FANCONI-ASSOCIATED NUCLEASE 1"/>
    <property type="match status" value="1"/>
</dbReference>
<dbReference type="InterPro" id="IPR033315">
    <property type="entry name" value="Fan1-like"/>
</dbReference>
<comment type="function">
    <text evidence="11">DNA polymerase III is a complex, multichain enzyme responsible for most of the replicative synthesis in bacteria. The epsilon subunit contain the editing function and is a proofreading 3'-5' exonuclease.</text>
</comment>
<dbReference type="RefSeq" id="WP_081216506.1">
    <property type="nucleotide sequence ID" value="NZ_AUXZ01000082.1"/>
</dbReference>
<dbReference type="OrthoDB" id="9803913at2"/>
<dbReference type="GO" id="GO:0003677">
    <property type="term" value="F:DNA binding"/>
    <property type="evidence" value="ECO:0007669"/>
    <property type="project" value="InterPro"/>
</dbReference>
<accession>A0A167DS41</accession>
<evidence type="ECO:0000256" key="3">
    <source>
        <dbReference type="ARBA" id="ARBA00001946"/>
    </source>
</evidence>
<dbReference type="InterPro" id="IPR006054">
    <property type="entry name" value="DnaQ"/>
</dbReference>
<evidence type="ECO:0000256" key="6">
    <source>
        <dbReference type="ARBA" id="ARBA00022723"/>
    </source>
</evidence>